<evidence type="ECO:0000313" key="4">
    <source>
        <dbReference type="EMBL" id="THV49304.1"/>
    </source>
</evidence>
<evidence type="ECO:0000313" key="5">
    <source>
        <dbReference type="Proteomes" id="UP000308671"/>
    </source>
</evidence>
<dbReference type="OrthoDB" id="3594623at2759"/>
<dbReference type="Proteomes" id="UP000308671">
    <property type="component" value="Unassembled WGS sequence"/>
</dbReference>
<dbReference type="AlphaFoldDB" id="A0A4S8R7S3"/>
<evidence type="ECO:0000259" key="3">
    <source>
        <dbReference type="PROSITE" id="PS50103"/>
    </source>
</evidence>
<evidence type="ECO:0000256" key="1">
    <source>
        <dbReference type="PROSITE-ProRule" id="PRU00723"/>
    </source>
</evidence>
<accession>A0A4S8R7S3</accession>
<feature type="region of interest" description="Disordered" evidence="2">
    <location>
        <begin position="181"/>
        <end position="204"/>
    </location>
</feature>
<dbReference type="EMBL" id="PQXL01000201">
    <property type="protein sequence ID" value="THV49304.1"/>
    <property type="molecule type" value="Genomic_DNA"/>
</dbReference>
<evidence type="ECO:0000256" key="2">
    <source>
        <dbReference type="SAM" id="MobiDB-lite"/>
    </source>
</evidence>
<feature type="region of interest" description="Disordered" evidence="2">
    <location>
        <begin position="73"/>
        <end position="98"/>
    </location>
</feature>
<feature type="region of interest" description="Disordered" evidence="2">
    <location>
        <begin position="265"/>
        <end position="408"/>
    </location>
</feature>
<feature type="compositionally biased region" description="Polar residues" evidence="2">
    <location>
        <begin position="352"/>
        <end position="364"/>
    </location>
</feature>
<keyword evidence="1" id="KW-0863">Zinc-finger</keyword>
<keyword evidence="5" id="KW-1185">Reference proteome</keyword>
<feature type="compositionally biased region" description="Polar residues" evidence="2">
    <location>
        <begin position="326"/>
        <end position="340"/>
    </location>
</feature>
<protein>
    <recommendedName>
        <fullName evidence="3">C3H1-type domain-containing protein</fullName>
    </recommendedName>
</protein>
<reference evidence="4 5" key="1">
    <citation type="submission" date="2017-12" db="EMBL/GenBank/DDBJ databases">
        <title>Comparative genomics of Botrytis spp.</title>
        <authorList>
            <person name="Valero-Jimenez C.A."/>
            <person name="Tapia P."/>
            <person name="Veloso J."/>
            <person name="Silva-Moreno E."/>
            <person name="Staats M."/>
            <person name="Valdes J.H."/>
            <person name="Van Kan J.A.L."/>
        </authorList>
    </citation>
    <scope>NUCLEOTIDE SEQUENCE [LARGE SCALE GENOMIC DNA]</scope>
    <source>
        <strain evidence="4 5">MUCL435</strain>
    </source>
</reference>
<feature type="compositionally biased region" description="Basic and acidic residues" evidence="2">
    <location>
        <begin position="376"/>
        <end position="388"/>
    </location>
</feature>
<dbReference type="InterPro" id="IPR000571">
    <property type="entry name" value="Znf_CCCH"/>
</dbReference>
<feature type="region of interest" description="Disordered" evidence="2">
    <location>
        <begin position="551"/>
        <end position="582"/>
    </location>
</feature>
<dbReference type="PROSITE" id="PS50103">
    <property type="entry name" value="ZF_C3H1"/>
    <property type="match status" value="1"/>
</dbReference>
<gene>
    <name evidence="4" type="ORF">BGAL_0201g00030</name>
</gene>
<name>A0A4S8R7S3_9HELO</name>
<keyword evidence="1" id="KW-0862">Zinc</keyword>
<feature type="domain" description="C3H1-type" evidence="3">
    <location>
        <begin position="424"/>
        <end position="452"/>
    </location>
</feature>
<keyword evidence="1" id="KW-0479">Metal-binding</keyword>
<dbReference type="GO" id="GO:0008270">
    <property type="term" value="F:zinc ion binding"/>
    <property type="evidence" value="ECO:0007669"/>
    <property type="project" value="UniProtKB-KW"/>
</dbReference>
<organism evidence="4 5">
    <name type="scientific">Botrytis galanthina</name>
    <dbReference type="NCBI Taxonomy" id="278940"/>
    <lineage>
        <taxon>Eukaryota</taxon>
        <taxon>Fungi</taxon>
        <taxon>Dikarya</taxon>
        <taxon>Ascomycota</taxon>
        <taxon>Pezizomycotina</taxon>
        <taxon>Leotiomycetes</taxon>
        <taxon>Helotiales</taxon>
        <taxon>Sclerotiniaceae</taxon>
        <taxon>Botrytis</taxon>
    </lineage>
</organism>
<proteinExistence type="predicted"/>
<comment type="caution">
    <text evidence="4">The sequence shown here is derived from an EMBL/GenBank/DDBJ whole genome shotgun (WGS) entry which is preliminary data.</text>
</comment>
<feature type="compositionally biased region" description="Basic and acidic residues" evidence="2">
    <location>
        <begin position="86"/>
        <end position="98"/>
    </location>
</feature>
<sequence>MLLSSRAARILEEVKNGCCMLYGAEFFTEDEWVRIDALLHKGKYVFTNGPQKQLPDAHEPSDSQQLVRIQDKAVSEPPSNTQAGLQEHDGPSENESKSDALVTVTSNGNENSSGSPSNATCFHCQARPQLPENEARVKLPKPKFDPSAAEFVRDYQPKKEESTHREPKRVSEEPRITLTRSVASSGTQSIPVGPRPKKTTSSVQVGKSYRAIKDFQPPSDAVGGIQISCGDKIKVKKPLGTSLCLGWNCTSELFGSFPVSAILEDDKTSSKKTSHSSPAVKKTGGFSMDDYDNRKTAEWEDDDEDDILPPPAESQVASNGVEGTKQIETSDASNLVASANSDREINSESDSESAGTESRVSSLNTDHEEEVVNEQKPNDTDYENKEQQMTKYRPNRSYNSSPKPGRFMTTRDRLREEPHEIVVPKTEVCYYWDSPKGCHYSEAQCRDLHEHREYTLQTNIRIGKINPGVLFDVVYAIPAPPPGKQHLPADPKTTAGKRFTCFFWHSYTASQSSKKCLNSPAACQFLHTYVGSEGILYKEVQIQAFKNRNRKPVAKQPLSTPSDAADGQGWESAENVSPALDW</sequence>
<feature type="compositionally biased region" description="Polar residues" evidence="2">
    <location>
        <begin position="181"/>
        <end position="190"/>
    </location>
</feature>
<feature type="zinc finger region" description="C3H1-type" evidence="1">
    <location>
        <begin position="424"/>
        <end position="452"/>
    </location>
</feature>